<evidence type="ECO:0000313" key="1">
    <source>
        <dbReference type="EMBL" id="CAG9332675.1"/>
    </source>
</evidence>
<organism evidence="1 2">
    <name type="scientific">Blepharisma stoltei</name>
    <dbReference type="NCBI Taxonomy" id="1481888"/>
    <lineage>
        <taxon>Eukaryota</taxon>
        <taxon>Sar</taxon>
        <taxon>Alveolata</taxon>
        <taxon>Ciliophora</taxon>
        <taxon>Postciliodesmatophora</taxon>
        <taxon>Heterotrichea</taxon>
        <taxon>Heterotrichida</taxon>
        <taxon>Blepharismidae</taxon>
        <taxon>Blepharisma</taxon>
    </lineage>
</organism>
<reference evidence="1" key="1">
    <citation type="submission" date="2021-09" db="EMBL/GenBank/DDBJ databases">
        <authorList>
            <consortium name="AG Swart"/>
            <person name="Singh M."/>
            <person name="Singh A."/>
            <person name="Seah K."/>
            <person name="Emmerich C."/>
        </authorList>
    </citation>
    <scope>NUCLEOTIDE SEQUENCE</scope>
    <source>
        <strain evidence="1">ATCC30299</strain>
    </source>
</reference>
<sequence>MPLMKRQQISDQEIHSNKLFPIVLSPLQSPTGNSTSRNSCYSVTDFSNFTIHTRRSSFIPFIHERGDTGKLLSLDPDPPCLTLSSRASPEPVLLSHKKKPQKKVAFLSSSVKTLARTKRKRVNVPEVGYYNPKPAYEIGSKHKIYLPDVPTKRNNLESRKGFSTDYLDMDAIHEHLHGHHGTLSMDKQLARTKTKEDFDLEEKLLRSAKLELPDHLKQFKGLYHVGKFSSQKIDNFPKNFMDVAKDLNENIAKRMEELKNIGKQMKVRAYR</sequence>
<proteinExistence type="predicted"/>
<evidence type="ECO:0000313" key="2">
    <source>
        <dbReference type="Proteomes" id="UP001162131"/>
    </source>
</evidence>
<accession>A0AAU9JZG4</accession>
<dbReference type="AlphaFoldDB" id="A0AAU9JZG4"/>
<dbReference type="Proteomes" id="UP001162131">
    <property type="component" value="Unassembled WGS sequence"/>
</dbReference>
<name>A0AAU9JZG4_9CILI</name>
<comment type="caution">
    <text evidence="1">The sequence shown here is derived from an EMBL/GenBank/DDBJ whole genome shotgun (WGS) entry which is preliminary data.</text>
</comment>
<keyword evidence="2" id="KW-1185">Reference proteome</keyword>
<gene>
    <name evidence="1" type="ORF">BSTOLATCC_MIC56967</name>
</gene>
<protein>
    <submittedName>
        <fullName evidence="1">Uncharacterized protein</fullName>
    </submittedName>
</protein>
<dbReference type="EMBL" id="CAJZBQ010000055">
    <property type="protein sequence ID" value="CAG9332675.1"/>
    <property type="molecule type" value="Genomic_DNA"/>
</dbReference>